<protein>
    <submittedName>
        <fullName evidence="1">Uncharacterized protein</fullName>
    </submittedName>
</protein>
<organism evidence="1 2">
    <name type="scientific">Ophiocordyceps australis</name>
    <dbReference type="NCBI Taxonomy" id="1399860"/>
    <lineage>
        <taxon>Eukaryota</taxon>
        <taxon>Fungi</taxon>
        <taxon>Dikarya</taxon>
        <taxon>Ascomycota</taxon>
        <taxon>Pezizomycotina</taxon>
        <taxon>Sordariomycetes</taxon>
        <taxon>Hypocreomycetidae</taxon>
        <taxon>Hypocreales</taxon>
        <taxon>Ophiocordycipitaceae</taxon>
        <taxon>Ophiocordyceps</taxon>
    </lineage>
</organism>
<keyword evidence="2" id="KW-1185">Reference proteome</keyword>
<evidence type="ECO:0000313" key="1">
    <source>
        <dbReference type="EMBL" id="PHH60280.1"/>
    </source>
</evidence>
<dbReference type="EMBL" id="NJET01000154">
    <property type="protein sequence ID" value="PHH60280.1"/>
    <property type="molecule type" value="Genomic_DNA"/>
</dbReference>
<sequence length="104" mass="11576">MLPSSRTMRLDRSAPTCINGATSQDAATRAGLDMLFRRRRRRRRTISYATSATDASHRLSVSHGNCYNAHSITLSCMQQGVHKGHKCLRITILAPTTVAMMDAW</sequence>
<accession>A0A2C5XYS3</accession>
<gene>
    <name evidence="1" type="ORF">CDD81_1870</name>
</gene>
<dbReference type="AlphaFoldDB" id="A0A2C5XYS3"/>
<proteinExistence type="predicted"/>
<reference evidence="1 2" key="1">
    <citation type="submission" date="2017-06" db="EMBL/GenBank/DDBJ databases">
        <title>Ant-infecting Ophiocordyceps genomes reveal a high diversity of potential behavioral manipulation genes and a possible major role for enterotoxins.</title>
        <authorList>
            <person name="De Bekker C."/>
            <person name="Evans H.C."/>
            <person name="Brachmann A."/>
            <person name="Hughes D.P."/>
        </authorList>
    </citation>
    <scope>NUCLEOTIDE SEQUENCE [LARGE SCALE GENOMIC DNA]</scope>
    <source>
        <strain evidence="1 2">Map64</strain>
    </source>
</reference>
<evidence type="ECO:0000313" key="2">
    <source>
        <dbReference type="Proteomes" id="UP000226192"/>
    </source>
</evidence>
<comment type="caution">
    <text evidence="1">The sequence shown here is derived from an EMBL/GenBank/DDBJ whole genome shotgun (WGS) entry which is preliminary data.</text>
</comment>
<name>A0A2C5XYS3_9HYPO</name>
<dbReference type="Proteomes" id="UP000226192">
    <property type="component" value="Unassembled WGS sequence"/>
</dbReference>